<dbReference type="EMBL" id="CP023067">
    <property type="protein sequence ID" value="ASY64450.1"/>
    <property type="molecule type" value="Genomic_DNA"/>
</dbReference>
<accession>A0A249PES4</accession>
<dbReference type="RefSeq" id="WP_034853224.1">
    <property type="nucleotide sequence ID" value="NZ_AJQT01000026.1"/>
</dbReference>
<dbReference type="Gene3D" id="3.90.320.10">
    <property type="match status" value="1"/>
</dbReference>
<evidence type="ECO:0000313" key="2">
    <source>
        <dbReference type="EMBL" id="ASY64450.1"/>
    </source>
</evidence>
<dbReference type="GO" id="GO:0004527">
    <property type="term" value="F:exonuclease activity"/>
    <property type="evidence" value="ECO:0007669"/>
    <property type="project" value="UniProtKB-KW"/>
</dbReference>
<dbReference type="STRING" id="716928.GCA_000261485_01453"/>
<evidence type="ECO:0000313" key="3">
    <source>
        <dbReference type="Proteomes" id="UP000217211"/>
    </source>
</evidence>
<sequence>MTMLINSETVDRPGLYHMSEVAYHADPCPDPSLSRSIALKLIEESPLHAFAAHPRLTKQKAKEEKNDRAREIGSAAHAMLLNQPTEIAVLPYDDYKKKAAQQERAEAQERGAIPVPQTDYETVVAMVEKARRVLGENEHEAVRSLASVEPIHQPFNEVTACVKDPCGGWTRIRMDRIHVTKPRLTIIDYKTTEMSVSPEKVKTALYNNNYHFQDMFYRRVMRQIFPEIDRHEMALDFLFIMQEQQPPFEITVARVDKAAQTIGSKMVSAAFLLWRKCMAENDWPGYPTGIVTPEFPAYLDTRWCAREIDDPRLQGLGFDPMPAFENIPYKPIQIVEPV</sequence>
<dbReference type="eggNOG" id="COG1074">
    <property type="taxonomic scope" value="Bacteria"/>
</dbReference>
<keyword evidence="2" id="KW-0269">Exonuclease</keyword>
<dbReference type="InterPro" id="IPR011604">
    <property type="entry name" value="PDDEXK-like_dom_sf"/>
</dbReference>
<keyword evidence="3" id="KW-1185">Reference proteome</keyword>
<dbReference type="Proteomes" id="UP000217211">
    <property type="component" value="Chromosome"/>
</dbReference>
<proteinExistence type="predicted"/>
<dbReference type="AlphaFoldDB" id="A0A249PES4"/>
<keyword evidence="2" id="KW-0540">Nuclease</keyword>
<dbReference type="Pfam" id="PF12705">
    <property type="entry name" value="PDDEXK_1"/>
    <property type="match status" value="1"/>
</dbReference>
<keyword evidence="2" id="KW-0378">Hydrolase</keyword>
<dbReference type="OrthoDB" id="3292504at2"/>
<protein>
    <submittedName>
        <fullName evidence="2">Phage exonuclease</fullName>
    </submittedName>
</protein>
<evidence type="ECO:0000259" key="1">
    <source>
        <dbReference type="Pfam" id="PF12705"/>
    </source>
</evidence>
<reference evidence="2 3" key="1">
    <citation type="submission" date="2017-08" db="EMBL/GenBank/DDBJ databases">
        <title>Multipartite genome sequences of Sinorhizobium species nodulating soybeans.</title>
        <authorList>
            <person name="Tian C.F."/>
        </authorList>
    </citation>
    <scope>NUCLEOTIDE SEQUENCE [LARGE SCALE GENOMIC DNA]</scope>
    <source>
        <strain evidence="2 3">CCBAU 05684</strain>
    </source>
</reference>
<dbReference type="KEGG" id="esj:SJ05684_c30260"/>
<dbReference type="InterPro" id="IPR038726">
    <property type="entry name" value="PDDEXK_AddAB-type"/>
</dbReference>
<organism evidence="2 3">
    <name type="scientific">Sinorhizobium sojae CCBAU 05684</name>
    <dbReference type="NCBI Taxonomy" id="716928"/>
    <lineage>
        <taxon>Bacteria</taxon>
        <taxon>Pseudomonadati</taxon>
        <taxon>Pseudomonadota</taxon>
        <taxon>Alphaproteobacteria</taxon>
        <taxon>Hyphomicrobiales</taxon>
        <taxon>Rhizobiaceae</taxon>
        <taxon>Sinorhizobium/Ensifer group</taxon>
        <taxon>Sinorhizobium</taxon>
    </lineage>
</organism>
<feature type="domain" description="PD-(D/E)XK endonuclease-like" evidence="1">
    <location>
        <begin position="39"/>
        <end position="242"/>
    </location>
</feature>
<name>A0A249PES4_9HYPH</name>
<gene>
    <name evidence="2" type="ORF">SJ05684_c30260</name>
</gene>